<dbReference type="InterPro" id="IPR036259">
    <property type="entry name" value="MFS_trans_sf"/>
</dbReference>
<gene>
    <name evidence="3" type="ORF">VZC37_10990</name>
</gene>
<evidence type="ECO:0000256" key="1">
    <source>
        <dbReference type="SAM" id="MobiDB-lite"/>
    </source>
</evidence>
<keyword evidence="2" id="KW-1133">Transmembrane helix</keyword>
<accession>A0ABU7MCM0</accession>
<evidence type="ECO:0000313" key="4">
    <source>
        <dbReference type="Proteomes" id="UP001347146"/>
    </source>
</evidence>
<protein>
    <submittedName>
        <fullName evidence="3">MFS transporter</fullName>
    </submittedName>
</protein>
<dbReference type="InterPro" id="IPR053160">
    <property type="entry name" value="MFS_DHA3_Transporter"/>
</dbReference>
<feature type="compositionally biased region" description="Acidic residues" evidence="1">
    <location>
        <begin position="214"/>
        <end position="224"/>
    </location>
</feature>
<dbReference type="InterPro" id="IPR011701">
    <property type="entry name" value="MFS"/>
</dbReference>
<feature type="transmembrane region" description="Helical" evidence="2">
    <location>
        <begin position="174"/>
        <end position="193"/>
    </location>
</feature>
<feature type="transmembrane region" description="Helical" evidence="2">
    <location>
        <begin position="397"/>
        <end position="418"/>
    </location>
</feature>
<keyword evidence="4" id="KW-1185">Reference proteome</keyword>
<dbReference type="PANTHER" id="PTHR23530:SF1">
    <property type="entry name" value="PERMEASE, MAJOR FACILITATOR SUPERFAMILY-RELATED"/>
    <property type="match status" value="1"/>
</dbReference>
<dbReference type="PANTHER" id="PTHR23530">
    <property type="entry name" value="TRANSPORT PROTEIN-RELATED"/>
    <property type="match status" value="1"/>
</dbReference>
<evidence type="ECO:0000313" key="3">
    <source>
        <dbReference type="EMBL" id="MEE3850859.1"/>
    </source>
</evidence>
<feature type="transmembrane region" description="Helical" evidence="2">
    <location>
        <begin position="313"/>
        <end position="330"/>
    </location>
</feature>
<dbReference type="SUPFAM" id="SSF103473">
    <property type="entry name" value="MFS general substrate transporter"/>
    <property type="match status" value="1"/>
</dbReference>
<keyword evidence="2" id="KW-0472">Membrane</keyword>
<dbReference type="EMBL" id="JAZDUF010000003">
    <property type="protein sequence ID" value="MEE3850859.1"/>
    <property type="molecule type" value="Genomic_DNA"/>
</dbReference>
<dbReference type="Pfam" id="PF07690">
    <property type="entry name" value="MFS_1"/>
    <property type="match status" value="1"/>
</dbReference>
<name>A0ABU7MCM0_9ACTN</name>
<feature type="transmembrane region" description="Helical" evidence="2">
    <location>
        <begin position="369"/>
        <end position="391"/>
    </location>
</feature>
<feature type="region of interest" description="Disordered" evidence="1">
    <location>
        <begin position="198"/>
        <end position="228"/>
    </location>
</feature>
<feature type="compositionally biased region" description="Basic and acidic residues" evidence="1">
    <location>
        <begin position="203"/>
        <end position="213"/>
    </location>
</feature>
<feature type="transmembrane region" description="Helical" evidence="2">
    <location>
        <begin position="50"/>
        <end position="70"/>
    </location>
</feature>
<feature type="transmembrane region" description="Helical" evidence="2">
    <location>
        <begin position="150"/>
        <end position="168"/>
    </location>
</feature>
<reference evidence="3 4" key="1">
    <citation type="submission" date="2024-01" db="EMBL/GenBank/DDBJ databases">
        <title>Draft genome sequence of Gordonia sp. LSe1-13.</title>
        <authorList>
            <person name="Suphannarot A."/>
            <person name="Mingma R."/>
        </authorList>
    </citation>
    <scope>NUCLEOTIDE SEQUENCE [LARGE SCALE GENOMIC DNA]</scope>
    <source>
        <strain evidence="3 4">LSe1-13</strain>
    </source>
</reference>
<feature type="transmembrane region" description="Helical" evidence="2">
    <location>
        <begin position="281"/>
        <end position="301"/>
    </location>
</feature>
<proteinExistence type="predicted"/>
<dbReference type="Gene3D" id="1.20.1250.20">
    <property type="entry name" value="MFS general substrate transporter like domains"/>
    <property type="match status" value="1"/>
</dbReference>
<comment type="caution">
    <text evidence="3">The sequence shown here is derived from an EMBL/GenBank/DDBJ whole genome shotgun (WGS) entry which is preliminary data.</text>
</comment>
<dbReference type="Proteomes" id="UP001347146">
    <property type="component" value="Unassembled WGS sequence"/>
</dbReference>
<evidence type="ECO:0000256" key="2">
    <source>
        <dbReference type="SAM" id="Phobius"/>
    </source>
</evidence>
<feature type="transmembrane region" description="Helical" evidence="2">
    <location>
        <begin position="82"/>
        <end position="100"/>
    </location>
</feature>
<feature type="transmembrane region" description="Helical" evidence="2">
    <location>
        <begin position="244"/>
        <end position="261"/>
    </location>
</feature>
<keyword evidence="2" id="KW-0812">Transmembrane</keyword>
<feature type="transmembrane region" description="Helical" evidence="2">
    <location>
        <begin position="336"/>
        <end position="357"/>
    </location>
</feature>
<feature type="transmembrane region" description="Helical" evidence="2">
    <location>
        <begin position="106"/>
        <end position="129"/>
    </location>
</feature>
<dbReference type="RefSeq" id="WP_330433120.1">
    <property type="nucleotide sequence ID" value="NZ_JAZDUF010000003.1"/>
</dbReference>
<organism evidence="3 4">
    <name type="scientific">Gordonia sesuvii</name>
    <dbReference type="NCBI Taxonomy" id="3116777"/>
    <lineage>
        <taxon>Bacteria</taxon>
        <taxon>Bacillati</taxon>
        <taxon>Actinomycetota</taxon>
        <taxon>Actinomycetes</taxon>
        <taxon>Mycobacteriales</taxon>
        <taxon>Gordoniaceae</taxon>
        <taxon>Gordonia</taxon>
    </lineage>
</organism>
<sequence length="435" mass="45224">MIPRARSDPAGRLTAAASIASLAEDAIPLYPLYAVMFGDRDVAGAGLSPAAISSLFILWSVCSFVFEIPTGILADRVPRRPLLVIGPLVTAAGFALWTWWPSYAAFAAGFVLWSAGSALRSGTMEALVYDTLAAHGLALRYAQVAGRMRAMSALGVLLGTMLAVPLAAWGGYHAAGAASVVACIICAGASWMLPEHAPPGRADGADADPRVSDDTDNNDTDNNDTTDSRISRSTMIRRLCRDGVLRRLFVLVIALTWVEALDEYLPLLAEAMWGGASTAEAVALLMVVVAVGDIGGGFAAERTGARRPSPRRLAPWLLAGAVALAAGAASGHPAGIVLVAFAFGVFGWSSVMAEALMQDRVPSRVRATVTSVVGVGEEVVAVMAFGSWALGSQWLPPTMLFALAAIPYVALGVALVFVPGATTTRASARCPNSSE</sequence>